<protein>
    <recommendedName>
        <fullName evidence="7">DUF1707 domain-containing protein</fullName>
    </recommendedName>
</protein>
<dbReference type="Pfam" id="PF09685">
    <property type="entry name" value="MamF_MmsF"/>
    <property type="match status" value="1"/>
</dbReference>
<evidence type="ECO:0000256" key="6">
    <source>
        <dbReference type="SAM" id="Phobius"/>
    </source>
</evidence>
<dbReference type="InterPro" id="IPR012551">
    <property type="entry name" value="DUF1707_SHOCT-like"/>
</dbReference>
<dbReference type="InterPro" id="IPR019109">
    <property type="entry name" value="MamF_MmsF"/>
</dbReference>
<comment type="caution">
    <text evidence="8">The sequence shown here is derived from an EMBL/GenBank/DDBJ whole genome shotgun (WGS) entry which is preliminary data.</text>
</comment>
<feature type="transmembrane region" description="Helical" evidence="6">
    <location>
        <begin position="140"/>
        <end position="162"/>
    </location>
</feature>
<accession>A0ABP7FG10</accession>
<keyword evidence="2 6" id="KW-0812">Transmembrane</keyword>
<feature type="transmembrane region" description="Helical" evidence="6">
    <location>
        <begin position="97"/>
        <end position="120"/>
    </location>
</feature>
<proteinExistence type="predicted"/>
<comment type="subcellular location">
    <subcellularLocation>
        <location evidence="1">Membrane</location>
        <topology evidence="1">Multi-pass membrane protein</topology>
    </subcellularLocation>
</comment>
<dbReference type="Proteomes" id="UP001500908">
    <property type="component" value="Unassembled WGS sequence"/>
</dbReference>
<evidence type="ECO:0000256" key="4">
    <source>
        <dbReference type="ARBA" id="ARBA00023136"/>
    </source>
</evidence>
<evidence type="ECO:0000313" key="9">
    <source>
        <dbReference type="Proteomes" id="UP001500908"/>
    </source>
</evidence>
<evidence type="ECO:0000256" key="2">
    <source>
        <dbReference type="ARBA" id="ARBA00022692"/>
    </source>
</evidence>
<evidence type="ECO:0000256" key="3">
    <source>
        <dbReference type="ARBA" id="ARBA00022989"/>
    </source>
</evidence>
<dbReference type="RefSeq" id="WP_344969632.1">
    <property type="nucleotide sequence ID" value="NZ_BAABDD010000006.1"/>
</dbReference>
<gene>
    <name evidence="8" type="ORF">GCM10022402_18580</name>
</gene>
<feature type="region of interest" description="Disordered" evidence="5">
    <location>
        <begin position="1"/>
        <end position="29"/>
    </location>
</feature>
<evidence type="ECO:0000256" key="5">
    <source>
        <dbReference type="SAM" id="MobiDB-lite"/>
    </source>
</evidence>
<evidence type="ECO:0000259" key="7">
    <source>
        <dbReference type="Pfam" id="PF08044"/>
    </source>
</evidence>
<sequence>MAVYDPTPAPRPGDDRRRGPAAWKGQAASRRLTDEERDFAADMLKDAYGAGQLDHDEFDHRLELAMNAKVGADLVPLVQDLGVESTTGAEPASEERLWAAGTHFSGYFVLALGPFLTLLLKGNTSPYVRRQALEALNYQLNFLIATLAVPIVGVLTLGVGFVVYAFMFVGWFILPAIAGFAAAIGWNWRYPFTVRLIKDHGNQIWDRQG</sequence>
<feature type="domain" description="DUF1707" evidence="7">
    <location>
        <begin position="31"/>
        <end position="81"/>
    </location>
</feature>
<feature type="transmembrane region" description="Helical" evidence="6">
    <location>
        <begin position="168"/>
        <end position="188"/>
    </location>
</feature>
<dbReference type="EMBL" id="BAABDD010000006">
    <property type="protein sequence ID" value="GAA3738994.1"/>
    <property type="molecule type" value="Genomic_DNA"/>
</dbReference>
<evidence type="ECO:0000313" key="8">
    <source>
        <dbReference type="EMBL" id="GAA3738994.1"/>
    </source>
</evidence>
<keyword evidence="4 6" id="KW-0472">Membrane</keyword>
<organism evidence="8 9">
    <name type="scientific">Salinactinospora qingdaonensis</name>
    <dbReference type="NCBI Taxonomy" id="702744"/>
    <lineage>
        <taxon>Bacteria</taxon>
        <taxon>Bacillati</taxon>
        <taxon>Actinomycetota</taxon>
        <taxon>Actinomycetes</taxon>
        <taxon>Streptosporangiales</taxon>
        <taxon>Nocardiopsidaceae</taxon>
        <taxon>Salinactinospora</taxon>
    </lineage>
</organism>
<keyword evidence="9" id="KW-1185">Reference proteome</keyword>
<reference evidence="9" key="1">
    <citation type="journal article" date="2019" name="Int. J. Syst. Evol. Microbiol.">
        <title>The Global Catalogue of Microorganisms (GCM) 10K type strain sequencing project: providing services to taxonomists for standard genome sequencing and annotation.</title>
        <authorList>
            <consortium name="The Broad Institute Genomics Platform"/>
            <consortium name="The Broad Institute Genome Sequencing Center for Infectious Disease"/>
            <person name="Wu L."/>
            <person name="Ma J."/>
        </authorList>
    </citation>
    <scope>NUCLEOTIDE SEQUENCE [LARGE SCALE GENOMIC DNA]</scope>
    <source>
        <strain evidence="9">JCM 17137</strain>
    </source>
</reference>
<keyword evidence="3 6" id="KW-1133">Transmembrane helix</keyword>
<dbReference type="Pfam" id="PF08044">
    <property type="entry name" value="DUF1707"/>
    <property type="match status" value="1"/>
</dbReference>
<name>A0ABP7FG10_9ACTN</name>
<evidence type="ECO:0000256" key="1">
    <source>
        <dbReference type="ARBA" id="ARBA00004141"/>
    </source>
</evidence>